<keyword evidence="1" id="KW-0472">Membrane</keyword>
<feature type="transmembrane region" description="Helical" evidence="1">
    <location>
        <begin position="236"/>
        <end position="253"/>
    </location>
</feature>
<dbReference type="PANTHER" id="PTHR30367">
    <property type="entry name" value="P-HYDROXYBENZOIC ACID EFFLUX PUMP SUBUNIT AAEA-RELATED"/>
    <property type="match status" value="1"/>
</dbReference>
<feature type="transmembrane region" description="Helical" evidence="1">
    <location>
        <begin position="397"/>
        <end position="416"/>
    </location>
</feature>
<dbReference type="InterPro" id="IPR041881">
    <property type="entry name" value="PqqD_sf"/>
</dbReference>
<dbReference type="RefSeq" id="WP_248647305.1">
    <property type="nucleotide sequence ID" value="NZ_CP096574.1"/>
</dbReference>
<evidence type="ECO:0000313" key="2">
    <source>
        <dbReference type="EMBL" id="GFO63475.1"/>
    </source>
</evidence>
<reference evidence="3" key="3">
    <citation type="submission" date="2022-04" db="EMBL/GenBank/DDBJ databases">
        <authorList>
            <person name="Liu G."/>
        </authorList>
    </citation>
    <scope>NUCLEOTIDE SEQUENCE</scope>
    <source>
        <strain evidence="3">RG22</strain>
    </source>
</reference>
<accession>A0A6V8MTI4</accession>
<dbReference type="PANTHER" id="PTHR30367:SF1">
    <property type="entry name" value="MULTIDRUG RESISTANCE PROTEIN MDTN"/>
    <property type="match status" value="1"/>
</dbReference>
<feature type="transmembrane region" description="Helical" evidence="1">
    <location>
        <begin position="292"/>
        <end position="311"/>
    </location>
</feature>
<dbReference type="AlphaFoldDB" id="A0A6V8MTI4"/>
<dbReference type="EMBL" id="BLXY01000002">
    <property type="protein sequence ID" value="GFO63475.1"/>
    <property type="molecule type" value="Genomic_DNA"/>
</dbReference>
<evidence type="ECO:0000256" key="1">
    <source>
        <dbReference type="SAM" id="Phobius"/>
    </source>
</evidence>
<dbReference type="EMBL" id="CP096574">
    <property type="protein sequence ID" value="UPU38000.1"/>
    <property type="molecule type" value="Genomic_DNA"/>
</dbReference>
<proteinExistence type="predicted"/>
<organism evidence="2 4">
    <name type="scientific">Geomonas paludis</name>
    <dbReference type="NCBI Taxonomy" id="2740185"/>
    <lineage>
        <taxon>Bacteria</taxon>
        <taxon>Pseudomonadati</taxon>
        <taxon>Thermodesulfobacteriota</taxon>
        <taxon>Desulfuromonadia</taxon>
        <taxon>Geobacterales</taxon>
        <taxon>Geobacteraceae</taxon>
        <taxon>Geomonas</taxon>
    </lineage>
</organism>
<keyword evidence="1" id="KW-1133">Transmembrane helix</keyword>
<feature type="transmembrane region" description="Helical" evidence="1">
    <location>
        <begin position="369"/>
        <end position="391"/>
    </location>
</feature>
<feature type="transmembrane region" description="Helical" evidence="1">
    <location>
        <begin position="158"/>
        <end position="181"/>
    </location>
</feature>
<evidence type="ECO:0000313" key="3">
    <source>
        <dbReference type="EMBL" id="UPU38000.1"/>
    </source>
</evidence>
<evidence type="ECO:0000313" key="5">
    <source>
        <dbReference type="Proteomes" id="UP000831485"/>
    </source>
</evidence>
<sequence>MVALVEGQGERHLYSQSWYRVAPLRPRLRSHIHVQRQVFRDREWYVLHDRCTGRFHRVSPEAYFLVALMDGKRTMSEIWEAAAARLGDRLPTQDETIALMAQLHDNVGLQCDLPPDMTALSARSLRARRDRWFSRLSSPTSQRLPLFDPDRFLDRTRFLVAPLVNWRGGVLWLSVVLYGLLQACVHWNELTANVTDRVLTLENVVALSLLYPAFKVFHELGHAYAVKHWGGEVHEMGVMLLVFIPVPYVDATASYRFRDKSKRMLVGAAGILVELFLAAVGVIIWLSAEPGAVRSAAYNMMLIGFVSTLLVNANPLVRYDAYYVLADFLEIPNLYSRSGEYLGNLLQRRFLGMSALPSTAASAGEARWLLLYGVLSSLYRLFIMAAILLFLAGKSRYLGVLMLLWSLPFLVLRPLVRIMGSVRSATWRLGSRMTAVGVGGGALLLALVAVPVPVFTVVEGVVIAPADAQVTAGADGFVARLLAEPNATVERGRPLVLCEAGKLEKEVGVLRGRLAETQARYRVSLVTDRVEAGVLSEEMGKARAELGRARERVAGLVVRSPADGVYIFPLAGDLPGRFVNKGDALGQVVDFSKATVRIVVGQDDVDWVRNRTTKVEARLASDLSIVLPAKVVREVPAASTELPSLALSLNGGGGIALAPTQSDKPLAFRQNFQFDVDLAGAHLKRIGERAFVRFQHDPEPVATRLYRNLRRVLIKRFES</sequence>
<dbReference type="SUPFAM" id="SSF111369">
    <property type="entry name" value="HlyD-like secretion proteins"/>
    <property type="match status" value="1"/>
</dbReference>
<reference evidence="4" key="1">
    <citation type="submission" date="2020-06" db="EMBL/GenBank/DDBJ databases">
        <title>Draft genomic sequecing of Geomonas sp. Red736.</title>
        <authorList>
            <person name="Itoh H."/>
            <person name="Xu Z.X."/>
            <person name="Ushijima N."/>
            <person name="Masuda Y."/>
            <person name="Shiratori Y."/>
            <person name="Senoo K."/>
        </authorList>
    </citation>
    <scope>NUCLEOTIDE SEQUENCE [LARGE SCALE GENOMIC DNA]</scope>
    <source>
        <strain evidence="4">Red736</strain>
    </source>
</reference>
<dbReference type="Gene3D" id="1.10.10.1150">
    <property type="entry name" value="Coenzyme PQQ synthesis protein D (PqqD)"/>
    <property type="match status" value="1"/>
</dbReference>
<keyword evidence="5" id="KW-1185">Reference proteome</keyword>
<feature type="transmembrane region" description="Helical" evidence="1">
    <location>
        <begin position="436"/>
        <end position="458"/>
    </location>
</feature>
<gene>
    <name evidence="2" type="ORF">GMPD_13940</name>
    <name evidence="3" type="ORF">M1B72_09905</name>
</gene>
<protein>
    <submittedName>
        <fullName evidence="3">HlyD family efflux transporter periplasmic adaptor subunit</fullName>
    </submittedName>
</protein>
<reference evidence="2" key="2">
    <citation type="journal article" date="2021" name="Int. J. Syst. Evol. Microbiol.">
        <title>Geomonas silvestris sp. nov., Geomonas paludis sp. nov. and Geomonas limicola sp. nov., isolated from terrestrial environments, and emended description of the genus Geomonas.</title>
        <authorList>
            <person name="Itoh H."/>
            <person name="Xu Z."/>
            <person name="Masuda Y."/>
            <person name="Ushijima N."/>
            <person name="Hayakawa C."/>
            <person name="Shiratori Y."/>
            <person name="Senoo K."/>
        </authorList>
    </citation>
    <scope>NUCLEOTIDE SEQUENCE</scope>
    <source>
        <strain evidence="2">Red736</strain>
    </source>
</reference>
<dbReference type="Proteomes" id="UP000568888">
    <property type="component" value="Unassembled WGS sequence"/>
</dbReference>
<name>A0A6V8MTI4_9BACT</name>
<feature type="transmembrane region" description="Helical" evidence="1">
    <location>
        <begin position="265"/>
        <end position="286"/>
    </location>
</feature>
<keyword evidence="1" id="KW-0812">Transmembrane</keyword>
<dbReference type="Proteomes" id="UP000831485">
    <property type="component" value="Chromosome"/>
</dbReference>
<evidence type="ECO:0000313" key="4">
    <source>
        <dbReference type="Proteomes" id="UP000568888"/>
    </source>
</evidence>
<dbReference type="InterPro" id="IPR050393">
    <property type="entry name" value="MFP_Efflux_Pump"/>
</dbReference>